<evidence type="ECO:0000313" key="4">
    <source>
        <dbReference type="Proteomes" id="UP001295423"/>
    </source>
</evidence>
<dbReference type="PANTHER" id="PTHR43689">
    <property type="entry name" value="HYDROLASE"/>
    <property type="match status" value="1"/>
</dbReference>
<evidence type="ECO:0000256" key="1">
    <source>
        <dbReference type="SAM" id="MobiDB-lite"/>
    </source>
</evidence>
<feature type="region of interest" description="Disordered" evidence="1">
    <location>
        <begin position="1"/>
        <end position="26"/>
    </location>
</feature>
<reference evidence="3" key="1">
    <citation type="submission" date="2023-08" db="EMBL/GenBank/DDBJ databases">
        <authorList>
            <person name="Audoor S."/>
            <person name="Bilcke G."/>
        </authorList>
    </citation>
    <scope>NUCLEOTIDE SEQUENCE</scope>
</reference>
<dbReference type="Proteomes" id="UP001295423">
    <property type="component" value="Unassembled WGS sequence"/>
</dbReference>
<dbReference type="SUPFAM" id="SSF53474">
    <property type="entry name" value="alpha/beta-Hydrolases"/>
    <property type="match status" value="1"/>
</dbReference>
<evidence type="ECO:0000313" key="3">
    <source>
        <dbReference type="EMBL" id="CAJ1893662.1"/>
    </source>
</evidence>
<dbReference type="Gene3D" id="3.40.50.1820">
    <property type="entry name" value="alpha/beta hydrolase"/>
    <property type="match status" value="1"/>
</dbReference>
<proteinExistence type="predicted"/>
<organism evidence="3 4">
    <name type="scientific">Cylindrotheca closterium</name>
    <dbReference type="NCBI Taxonomy" id="2856"/>
    <lineage>
        <taxon>Eukaryota</taxon>
        <taxon>Sar</taxon>
        <taxon>Stramenopiles</taxon>
        <taxon>Ochrophyta</taxon>
        <taxon>Bacillariophyta</taxon>
        <taxon>Bacillariophyceae</taxon>
        <taxon>Bacillariophycidae</taxon>
        <taxon>Bacillariales</taxon>
        <taxon>Bacillariaceae</taxon>
        <taxon>Cylindrotheca</taxon>
    </lineage>
</organism>
<dbReference type="PANTHER" id="PTHR43689:SF8">
    <property type="entry name" value="ALPHA_BETA-HYDROLASES SUPERFAMILY PROTEIN"/>
    <property type="match status" value="1"/>
</dbReference>
<dbReference type="InterPro" id="IPR000073">
    <property type="entry name" value="AB_hydrolase_1"/>
</dbReference>
<accession>A0AAD2CDQ3</accession>
<keyword evidence="4" id="KW-1185">Reference proteome</keyword>
<feature type="domain" description="AB hydrolase-1" evidence="2">
    <location>
        <begin position="195"/>
        <end position="458"/>
    </location>
</feature>
<dbReference type="EMBL" id="CAKOGP040000001">
    <property type="protein sequence ID" value="CAJ1893662.1"/>
    <property type="molecule type" value="Genomic_DNA"/>
</dbReference>
<evidence type="ECO:0000259" key="2">
    <source>
        <dbReference type="Pfam" id="PF12697"/>
    </source>
</evidence>
<name>A0AAD2CDQ3_9STRA</name>
<dbReference type="AlphaFoldDB" id="A0AAD2CDQ3"/>
<gene>
    <name evidence="3" type="ORF">CYCCA115_LOCUS127</name>
</gene>
<sequence>MRTRNIPGNRAVPSSRRSSEKGMPGLKASTIADMNDEPLETPIQHMEEPLLNYIPKALSPIYRGVPWFLDVSLILLSLWASAVTTWKRITWLQPLAILKGWKAAPTTGELVTFFTKALLLSVFARTVIQDLFLPPSRVPMRSLLQKYFLPSSLSKYETLSVLGSDGKEQSIGVHFLEYTNPTNNTSGFDALYVNHGFGASSLSWLPVIPTLTKRLGARVCLGHDAAGFGFTDRPDDLGLYMTRGSGKIAANLLLNKTSSAPKSVALLGHSLGCLTTLKMALELPKETSKLIVLCAPALGIRKPASVQKRKWYTSAATILRENFFYPVFGYTLRRAVGGKNFWRRGLETVWGDKSRLRDNDVLRFQWPSVGLGWERGILEFARAQLSAFDEEDLQDDRTLLRRVMDMPNTKVMVILGGSDRVIPASFSRNFFNDFGLPVQEMVGLGHDPFEEKPEEFSELVDRFRKSEFQ</sequence>
<dbReference type="Pfam" id="PF12697">
    <property type="entry name" value="Abhydrolase_6"/>
    <property type="match status" value="1"/>
</dbReference>
<dbReference type="InterPro" id="IPR029058">
    <property type="entry name" value="AB_hydrolase_fold"/>
</dbReference>
<protein>
    <recommendedName>
        <fullName evidence="2">AB hydrolase-1 domain-containing protein</fullName>
    </recommendedName>
</protein>
<comment type="caution">
    <text evidence="3">The sequence shown here is derived from an EMBL/GenBank/DDBJ whole genome shotgun (WGS) entry which is preliminary data.</text>
</comment>